<evidence type="ECO:0000256" key="4">
    <source>
        <dbReference type="ARBA" id="ARBA00023015"/>
    </source>
</evidence>
<dbReference type="GO" id="GO:1900376">
    <property type="term" value="P:regulation of secondary metabolite biosynthetic process"/>
    <property type="evidence" value="ECO:0007669"/>
    <property type="project" value="TreeGrafter"/>
</dbReference>
<keyword evidence="8" id="KW-0408">Iron</keyword>
<accession>A0A1G2E5U3</accession>
<evidence type="ECO:0000256" key="3">
    <source>
        <dbReference type="ARBA" id="ARBA00022833"/>
    </source>
</evidence>
<evidence type="ECO:0000256" key="7">
    <source>
        <dbReference type="PIRSR" id="PIRSR602481-1"/>
    </source>
</evidence>
<dbReference type="GO" id="GO:0008270">
    <property type="term" value="F:zinc ion binding"/>
    <property type="evidence" value="ECO:0007669"/>
    <property type="project" value="TreeGrafter"/>
</dbReference>
<evidence type="ECO:0000256" key="2">
    <source>
        <dbReference type="ARBA" id="ARBA00022491"/>
    </source>
</evidence>
<evidence type="ECO:0000313" key="9">
    <source>
        <dbReference type="EMBL" id="OGZ20621.1"/>
    </source>
</evidence>
<dbReference type="PANTHER" id="PTHR33202">
    <property type="entry name" value="ZINC UPTAKE REGULATION PROTEIN"/>
    <property type="match status" value="1"/>
</dbReference>
<feature type="binding site" evidence="7">
    <location>
        <position position="115"/>
    </location>
    <ligand>
        <name>Zn(2+)</name>
        <dbReference type="ChEBI" id="CHEBI:29105"/>
    </ligand>
</feature>
<dbReference type="Proteomes" id="UP000178721">
    <property type="component" value="Unassembled WGS sequence"/>
</dbReference>
<evidence type="ECO:0000313" key="10">
    <source>
        <dbReference type="Proteomes" id="UP000178721"/>
    </source>
</evidence>
<keyword evidence="7" id="KW-0479">Metal-binding</keyword>
<dbReference type="GO" id="GO:0045892">
    <property type="term" value="P:negative regulation of DNA-templated transcription"/>
    <property type="evidence" value="ECO:0007669"/>
    <property type="project" value="TreeGrafter"/>
</dbReference>
<reference evidence="9 10" key="1">
    <citation type="journal article" date="2016" name="Nat. Commun.">
        <title>Thousands of microbial genomes shed light on interconnected biogeochemical processes in an aquifer system.</title>
        <authorList>
            <person name="Anantharaman K."/>
            <person name="Brown C.T."/>
            <person name="Hug L.A."/>
            <person name="Sharon I."/>
            <person name="Castelle C.J."/>
            <person name="Probst A.J."/>
            <person name="Thomas B.C."/>
            <person name="Singh A."/>
            <person name="Wilkins M.J."/>
            <person name="Karaoz U."/>
            <person name="Brodie E.L."/>
            <person name="Williams K.H."/>
            <person name="Hubbard S.S."/>
            <person name="Banfield J.F."/>
        </authorList>
    </citation>
    <scope>NUCLEOTIDE SEQUENCE [LARGE SCALE GENOMIC DNA]</scope>
</reference>
<dbReference type="EMBL" id="MHMA01000006">
    <property type="protein sequence ID" value="OGZ20621.1"/>
    <property type="molecule type" value="Genomic_DNA"/>
</dbReference>
<keyword evidence="2" id="KW-0678">Repressor</keyword>
<comment type="cofactor">
    <cofactor evidence="8">
        <name>Mn(2+)</name>
        <dbReference type="ChEBI" id="CHEBI:29035"/>
    </cofactor>
    <cofactor evidence="8">
        <name>Fe(2+)</name>
        <dbReference type="ChEBI" id="CHEBI:29033"/>
    </cofactor>
    <text evidence="8">Binds 1 Mn(2+) or Fe(2+) ion per subunit.</text>
</comment>
<sequence>MTNQKKTILDYLKGVDIHPSAEIIYGEVRKKLPQISRGTVYRNLKDLKKRGEIQEIPVDVAHFDGDISSHAHFICKQCRKIFDIFDICKECGVLNRKKTKVGKINNYQISFYGYCQKCNGGKSQLPRLS</sequence>
<evidence type="ECO:0000256" key="8">
    <source>
        <dbReference type="PIRSR" id="PIRSR602481-2"/>
    </source>
</evidence>
<dbReference type="SUPFAM" id="SSF46785">
    <property type="entry name" value="Winged helix' DNA-binding domain"/>
    <property type="match status" value="1"/>
</dbReference>
<comment type="similarity">
    <text evidence="1">Belongs to the Fur family.</text>
</comment>
<dbReference type="AlphaFoldDB" id="A0A1G2E5U3"/>
<dbReference type="InterPro" id="IPR043135">
    <property type="entry name" value="Fur_C"/>
</dbReference>
<evidence type="ECO:0008006" key="11">
    <source>
        <dbReference type="Google" id="ProtNLM"/>
    </source>
</evidence>
<dbReference type="GO" id="GO:0000976">
    <property type="term" value="F:transcription cis-regulatory region binding"/>
    <property type="evidence" value="ECO:0007669"/>
    <property type="project" value="TreeGrafter"/>
</dbReference>
<feature type="binding site" evidence="7">
    <location>
        <position position="78"/>
    </location>
    <ligand>
        <name>Zn(2+)</name>
        <dbReference type="ChEBI" id="CHEBI:29105"/>
    </ligand>
</feature>
<evidence type="ECO:0000256" key="1">
    <source>
        <dbReference type="ARBA" id="ARBA00007957"/>
    </source>
</evidence>
<dbReference type="GO" id="GO:0003700">
    <property type="term" value="F:DNA-binding transcription factor activity"/>
    <property type="evidence" value="ECO:0007669"/>
    <property type="project" value="InterPro"/>
</dbReference>
<dbReference type="CDD" id="cd07153">
    <property type="entry name" value="Fur_like"/>
    <property type="match status" value="1"/>
</dbReference>
<keyword evidence="3 7" id="KW-0862">Zinc</keyword>
<feature type="binding site" evidence="7">
    <location>
        <position position="118"/>
    </location>
    <ligand>
        <name>Zn(2+)</name>
        <dbReference type="ChEBI" id="CHEBI:29105"/>
    </ligand>
</feature>
<dbReference type="InterPro" id="IPR002481">
    <property type="entry name" value="FUR"/>
</dbReference>
<dbReference type="Gene3D" id="3.30.1490.190">
    <property type="match status" value="1"/>
</dbReference>
<keyword evidence="4" id="KW-0805">Transcription regulation</keyword>
<keyword evidence="6" id="KW-0804">Transcription</keyword>
<organism evidence="9 10">
    <name type="scientific">Candidatus Nealsonbacteria bacterium RIFCSPHIGHO2_01_FULL_43_31</name>
    <dbReference type="NCBI Taxonomy" id="1801665"/>
    <lineage>
        <taxon>Bacteria</taxon>
        <taxon>Candidatus Nealsoniibacteriota</taxon>
    </lineage>
</organism>
<evidence type="ECO:0000256" key="6">
    <source>
        <dbReference type="ARBA" id="ARBA00023163"/>
    </source>
</evidence>
<name>A0A1G2E5U3_9BACT</name>
<evidence type="ECO:0000256" key="5">
    <source>
        <dbReference type="ARBA" id="ARBA00023125"/>
    </source>
</evidence>
<protein>
    <recommendedName>
        <fullName evidence="11">Transcriptional repressor</fullName>
    </recommendedName>
</protein>
<feature type="binding site" evidence="7">
    <location>
        <position position="75"/>
    </location>
    <ligand>
        <name>Zn(2+)</name>
        <dbReference type="ChEBI" id="CHEBI:29105"/>
    </ligand>
</feature>
<dbReference type="PANTHER" id="PTHR33202:SF7">
    <property type="entry name" value="FERRIC UPTAKE REGULATION PROTEIN"/>
    <property type="match status" value="1"/>
</dbReference>
<keyword evidence="5" id="KW-0238">DNA-binding</keyword>
<dbReference type="InterPro" id="IPR036388">
    <property type="entry name" value="WH-like_DNA-bd_sf"/>
</dbReference>
<dbReference type="InterPro" id="IPR036390">
    <property type="entry name" value="WH_DNA-bd_sf"/>
</dbReference>
<comment type="caution">
    <text evidence="9">The sequence shown here is derived from an EMBL/GenBank/DDBJ whole genome shotgun (WGS) entry which is preliminary data.</text>
</comment>
<gene>
    <name evidence="9" type="ORF">A2654_00395</name>
</gene>
<proteinExistence type="inferred from homology"/>
<dbReference type="Pfam" id="PF01475">
    <property type="entry name" value="FUR"/>
    <property type="match status" value="1"/>
</dbReference>
<feature type="binding site" evidence="8">
    <location>
        <position position="90"/>
    </location>
    <ligand>
        <name>Fe cation</name>
        <dbReference type="ChEBI" id="CHEBI:24875"/>
    </ligand>
</feature>
<dbReference type="Gene3D" id="1.10.10.10">
    <property type="entry name" value="Winged helix-like DNA-binding domain superfamily/Winged helix DNA-binding domain"/>
    <property type="match status" value="1"/>
</dbReference>
<comment type="cofactor">
    <cofactor evidence="7">
        <name>Zn(2+)</name>
        <dbReference type="ChEBI" id="CHEBI:29105"/>
    </cofactor>
    <text evidence="7">Binds 1 zinc ion per subunit.</text>
</comment>